<dbReference type="InterPro" id="IPR000477">
    <property type="entry name" value="RT_dom"/>
</dbReference>
<keyword evidence="3" id="KW-1185">Reference proteome</keyword>
<protein>
    <recommendedName>
        <fullName evidence="1">Reverse transcriptase domain-containing protein</fullName>
    </recommendedName>
</protein>
<dbReference type="InterPro" id="IPR036397">
    <property type="entry name" value="RNaseH_sf"/>
</dbReference>
<dbReference type="PROSITE" id="PS50878">
    <property type="entry name" value="RT_POL"/>
    <property type="match status" value="1"/>
</dbReference>
<organism evidence="2 3">
    <name type="scientific">Cordylochernes scorpioides</name>
    <dbReference type="NCBI Taxonomy" id="51811"/>
    <lineage>
        <taxon>Eukaryota</taxon>
        <taxon>Metazoa</taxon>
        <taxon>Ecdysozoa</taxon>
        <taxon>Arthropoda</taxon>
        <taxon>Chelicerata</taxon>
        <taxon>Arachnida</taxon>
        <taxon>Pseudoscorpiones</taxon>
        <taxon>Cheliferoidea</taxon>
        <taxon>Chernetidae</taxon>
        <taxon>Cordylochernes</taxon>
    </lineage>
</organism>
<evidence type="ECO:0000313" key="2">
    <source>
        <dbReference type="EMBL" id="UYV68345.1"/>
    </source>
</evidence>
<proteinExistence type="predicted"/>
<dbReference type="Gene3D" id="3.30.420.10">
    <property type="entry name" value="Ribonuclease H-like superfamily/Ribonuclease H"/>
    <property type="match status" value="1"/>
</dbReference>
<dbReference type="InterPro" id="IPR043502">
    <property type="entry name" value="DNA/RNA_pol_sf"/>
</dbReference>
<evidence type="ECO:0000313" key="3">
    <source>
        <dbReference type="Proteomes" id="UP001235939"/>
    </source>
</evidence>
<dbReference type="Pfam" id="PF00078">
    <property type="entry name" value="RVT_1"/>
    <property type="match status" value="1"/>
</dbReference>
<dbReference type="PANTHER" id="PTHR33332">
    <property type="entry name" value="REVERSE TRANSCRIPTASE DOMAIN-CONTAINING PROTEIN"/>
    <property type="match status" value="1"/>
</dbReference>
<gene>
    <name evidence="2" type="ORF">LAZ67_5003969</name>
</gene>
<accession>A0ABY6KL71</accession>
<dbReference type="SUPFAM" id="SSF56672">
    <property type="entry name" value="DNA/RNA polymerases"/>
    <property type="match status" value="1"/>
</dbReference>
<reference evidence="2 3" key="1">
    <citation type="submission" date="2022-01" db="EMBL/GenBank/DDBJ databases">
        <title>A chromosomal length assembly of Cordylochernes scorpioides.</title>
        <authorList>
            <person name="Zeh D."/>
            <person name="Zeh J."/>
        </authorList>
    </citation>
    <scope>NUCLEOTIDE SEQUENCE [LARGE SCALE GENOMIC DNA]</scope>
    <source>
        <strain evidence="2">IN4F17</strain>
        <tissue evidence="2">Whole Body</tissue>
    </source>
</reference>
<evidence type="ECO:0000259" key="1">
    <source>
        <dbReference type="PROSITE" id="PS50878"/>
    </source>
</evidence>
<sequence length="316" mass="36371">MEMSQRNERRANFSYEDTNVTKNLTKGCPQGGPISPILWNILLNDLLKSFKHPNAEIICYADDVSIICWSKCVEDLKILSEYILCYVMQWCNRNKLSISPEKTNLLYLHNKSKVPIEISNIILNPVDQVKILGIKFSNHRIKKKINFTPHINDILCRIVTKLGFTILIQKQNGNLLFGALQNHLLLRKFAEIEVLQKMIERKLIVTGIQQNASQQYLKKIKQSRPRAQLRGVLLHHDNAKPHTSAQTLDFLANSDVQLVTHPPYSPYLESCDFFYFQKGSEVETVMAFVKPFSGSKRLPENSRNQLNVDLACYKDI</sequence>
<dbReference type="Gene3D" id="3.30.70.270">
    <property type="match status" value="1"/>
</dbReference>
<feature type="domain" description="Reverse transcriptase" evidence="1">
    <location>
        <begin position="1"/>
        <end position="123"/>
    </location>
</feature>
<name>A0ABY6KL71_9ARAC</name>
<dbReference type="EMBL" id="CP092867">
    <property type="protein sequence ID" value="UYV68345.1"/>
    <property type="molecule type" value="Genomic_DNA"/>
</dbReference>
<dbReference type="Proteomes" id="UP001235939">
    <property type="component" value="Chromosome 05"/>
</dbReference>
<dbReference type="InterPro" id="IPR043128">
    <property type="entry name" value="Rev_trsase/Diguanyl_cyclase"/>
</dbReference>